<evidence type="ECO:0000313" key="3">
    <source>
        <dbReference type="Proteomes" id="UP000003163"/>
    </source>
</evidence>
<dbReference type="VEuPathDB" id="MicrosporidiaDB:EDEG_02820"/>
<dbReference type="HOGENOM" id="CLU_442126_0_0_1"/>
<gene>
    <name evidence="2" type="ORF">EDEG_02820</name>
</gene>
<accession>J9DJI8</accession>
<reference evidence="2 3" key="1">
    <citation type="submission" date="2011-08" db="EMBL/GenBank/DDBJ databases">
        <authorList>
            <person name="Liu Z.J."/>
            <person name="Shi F.L."/>
            <person name="Lu J.Q."/>
            <person name="Li M."/>
            <person name="Wang Z.L."/>
        </authorList>
    </citation>
    <scope>NUCLEOTIDE SEQUENCE [LARGE SCALE GENOMIC DNA]</scope>
    <source>
        <strain evidence="2 3">USNM 41457</strain>
    </source>
</reference>
<dbReference type="Proteomes" id="UP000003163">
    <property type="component" value="Unassembled WGS sequence"/>
</dbReference>
<evidence type="ECO:0000313" key="2">
    <source>
        <dbReference type="EMBL" id="EJW02780.1"/>
    </source>
</evidence>
<keyword evidence="1" id="KW-1133">Transmembrane helix</keyword>
<dbReference type="InParanoid" id="J9DJI8"/>
<reference evidence="3" key="2">
    <citation type="submission" date="2015-07" db="EMBL/GenBank/DDBJ databases">
        <title>Contrasting host-pathogen interactions and genome evolution in two generalist and specialist microsporidian pathogens of mosquitoes.</title>
        <authorList>
            <consortium name="The Broad Institute Genomics Platform"/>
            <consortium name="The Broad Institute Genome Sequencing Center for Infectious Disease"/>
            <person name="Cuomo C.A."/>
            <person name="Sanscrainte N.D."/>
            <person name="Goldberg J.M."/>
            <person name="Heiman D."/>
            <person name="Young S."/>
            <person name="Zeng Q."/>
            <person name="Becnel J.J."/>
            <person name="Birren B.W."/>
        </authorList>
    </citation>
    <scope>NUCLEOTIDE SEQUENCE [LARGE SCALE GENOMIC DNA]</scope>
    <source>
        <strain evidence="3">USNM 41457</strain>
    </source>
</reference>
<feature type="transmembrane region" description="Helical" evidence="1">
    <location>
        <begin position="7"/>
        <end position="26"/>
    </location>
</feature>
<name>J9DJI8_EDHAE</name>
<keyword evidence="3" id="KW-1185">Reference proteome</keyword>
<comment type="caution">
    <text evidence="2">The sequence shown here is derived from an EMBL/GenBank/DDBJ whole genome shotgun (WGS) entry which is preliminary data.</text>
</comment>
<dbReference type="EMBL" id="AFBI03000056">
    <property type="protein sequence ID" value="EJW02780.1"/>
    <property type="molecule type" value="Genomic_DNA"/>
</dbReference>
<evidence type="ECO:0000256" key="1">
    <source>
        <dbReference type="SAM" id="Phobius"/>
    </source>
</evidence>
<keyword evidence="1" id="KW-0812">Transmembrane</keyword>
<organism evidence="2 3">
    <name type="scientific">Edhazardia aedis (strain USNM 41457)</name>
    <name type="common">Microsporidian parasite</name>
    <dbReference type="NCBI Taxonomy" id="1003232"/>
    <lineage>
        <taxon>Eukaryota</taxon>
        <taxon>Fungi</taxon>
        <taxon>Fungi incertae sedis</taxon>
        <taxon>Microsporidia</taxon>
        <taxon>Edhazardia</taxon>
    </lineage>
</organism>
<dbReference type="AlphaFoldDB" id="J9DJI8"/>
<proteinExistence type="predicted"/>
<sequence length="618" mass="73077">MKFGVRFLMIFFVIMITLMSYNALFYRNFQRKTLQNSHNYKLKNLGTYKSEVSRLKKNADNIIVKNRNENMQNPTDIIQKPNKTLLSNISFLGLSKKRAKRNIMKKLIFFHPDKFFNLLHDIKKPFKHFGEQKELNISTRNTNKNHIFIINDSYSRLFNCTLTERNDSKVKNGIQNDKKHMDFFEESKNSKNGKNDINFEITNKNIDKSVLKNQTNTDCIDKTTHSLSMNTNKKNDELDIVKNNDHVECKNYTVFNSYSIQKCLKNKEAEIYGKLKSENIVLKAFLQILQPKFKENMSEHDFNEVISYIYMLNNKIERFMVIKSMHSALNSSEIFNFYVQSTIKDKNVEKNLIRDIRILDSLSNEISTALILQSELIESDDIFFEKEKNIQENIEKDIKNYVDFKIPFNLGFYAYNFVLGFTEYIKTFWMFYMEAGKANWDAMSYNAGSIQFQNDIKTIYIGKHNLLLSVKCIYMNPTTIKYVDTIGIIYLSNKLYEYLSKLEYTIDAQKWYKYNRELDKPTLTEKGMVEYSLILSETMKHLIYFNKMSQKHSNPCTKNEFFQFVAKNNKELYFNETKNIALDPSKINIYMISDWLEPNLSNNISKRQITFRIMIGPG</sequence>
<keyword evidence="1" id="KW-0472">Membrane</keyword>
<protein>
    <submittedName>
        <fullName evidence="2">Uncharacterized protein</fullName>
    </submittedName>
</protein>